<feature type="domain" description="DDE-1" evidence="1">
    <location>
        <begin position="138"/>
        <end position="273"/>
    </location>
</feature>
<dbReference type="InterPro" id="IPR050863">
    <property type="entry name" value="CenT-Element_Derived"/>
</dbReference>
<dbReference type="Pfam" id="PF03184">
    <property type="entry name" value="DDE_1"/>
    <property type="match status" value="1"/>
</dbReference>
<dbReference type="GO" id="GO:0003677">
    <property type="term" value="F:DNA binding"/>
    <property type="evidence" value="ECO:0007669"/>
    <property type="project" value="TreeGrafter"/>
</dbReference>
<keyword evidence="3" id="KW-1185">Reference proteome</keyword>
<evidence type="ECO:0000313" key="3">
    <source>
        <dbReference type="Proteomes" id="UP001209878"/>
    </source>
</evidence>
<dbReference type="PANTHER" id="PTHR19303:SF71">
    <property type="entry name" value="ZINC FINGER PHD-TYPE DOMAIN-CONTAINING PROTEIN"/>
    <property type="match status" value="1"/>
</dbReference>
<gene>
    <name evidence="2" type="ORF">NP493_615g02065</name>
</gene>
<dbReference type="Gene3D" id="3.30.420.10">
    <property type="entry name" value="Ribonuclease H-like superfamily/Ribonuclease H"/>
    <property type="match status" value="1"/>
</dbReference>
<organism evidence="2 3">
    <name type="scientific">Ridgeia piscesae</name>
    <name type="common">Tubeworm</name>
    <dbReference type="NCBI Taxonomy" id="27915"/>
    <lineage>
        <taxon>Eukaryota</taxon>
        <taxon>Metazoa</taxon>
        <taxon>Spiralia</taxon>
        <taxon>Lophotrochozoa</taxon>
        <taxon>Annelida</taxon>
        <taxon>Polychaeta</taxon>
        <taxon>Sedentaria</taxon>
        <taxon>Canalipalpata</taxon>
        <taxon>Sabellida</taxon>
        <taxon>Siboglinidae</taxon>
        <taxon>Ridgeia</taxon>
    </lineage>
</organism>
<sequence length="291" mass="32716">MVHTYKRKVHGLYGLTTIDVRRLAYDLAEKLGVQHNFSVETKLAGRDWLRGFFKRHEDLAIRRLQGTNIARAVGFNRPKVRQFFDLYRSQLEMCTYTSARIWNMDETGITNVQKPDKIVATKGMRQVGRVTSGERGANITVICGMNPVGTYLPPMFIFPRKRMVESLMTGAPCQSVGYCSSSGWTDSDLFLKWLEHFASFTNAALDVPQIVILDGHHSHKTLAAVEYARSRGITLITLPPHTTRKMQPLDRAYFKSLKSAYNAAADSWMVANPGRGITAHDMAALTGKAFL</sequence>
<dbReference type="AlphaFoldDB" id="A0AAD9KTE2"/>
<name>A0AAD9KTE2_RIDPI</name>
<dbReference type="Proteomes" id="UP001209878">
    <property type="component" value="Unassembled WGS sequence"/>
</dbReference>
<dbReference type="InterPro" id="IPR004875">
    <property type="entry name" value="DDE_SF_endonuclease_dom"/>
</dbReference>
<reference evidence="2" key="1">
    <citation type="journal article" date="2023" name="Mol. Biol. Evol.">
        <title>Third-Generation Sequencing Reveals the Adaptive Role of the Epigenome in Three Deep-Sea Polychaetes.</title>
        <authorList>
            <person name="Perez M."/>
            <person name="Aroh O."/>
            <person name="Sun Y."/>
            <person name="Lan Y."/>
            <person name="Juniper S.K."/>
            <person name="Young C.R."/>
            <person name="Angers B."/>
            <person name="Qian P.Y."/>
        </authorList>
    </citation>
    <scope>NUCLEOTIDE SEQUENCE</scope>
    <source>
        <strain evidence="2">R07B-5</strain>
    </source>
</reference>
<dbReference type="GO" id="GO:0005634">
    <property type="term" value="C:nucleus"/>
    <property type="evidence" value="ECO:0007669"/>
    <property type="project" value="TreeGrafter"/>
</dbReference>
<evidence type="ECO:0000259" key="1">
    <source>
        <dbReference type="Pfam" id="PF03184"/>
    </source>
</evidence>
<dbReference type="PANTHER" id="PTHR19303">
    <property type="entry name" value="TRANSPOSON"/>
    <property type="match status" value="1"/>
</dbReference>
<proteinExistence type="predicted"/>
<dbReference type="InterPro" id="IPR036397">
    <property type="entry name" value="RNaseH_sf"/>
</dbReference>
<protein>
    <recommendedName>
        <fullName evidence="1">DDE-1 domain-containing protein</fullName>
    </recommendedName>
</protein>
<evidence type="ECO:0000313" key="2">
    <source>
        <dbReference type="EMBL" id="KAK2177177.1"/>
    </source>
</evidence>
<accession>A0AAD9KTE2</accession>
<dbReference type="EMBL" id="JAODUO010000615">
    <property type="protein sequence ID" value="KAK2177177.1"/>
    <property type="molecule type" value="Genomic_DNA"/>
</dbReference>
<comment type="caution">
    <text evidence="2">The sequence shown here is derived from an EMBL/GenBank/DDBJ whole genome shotgun (WGS) entry which is preliminary data.</text>
</comment>